<dbReference type="GO" id="GO:0015431">
    <property type="term" value="F:ABC-type glutathione S-conjugate transporter activity"/>
    <property type="evidence" value="ECO:0007669"/>
    <property type="project" value="UniProtKB-EC"/>
</dbReference>
<dbReference type="PANTHER" id="PTHR24223">
    <property type="entry name" value="ATP-BINDING CASSETTE SUB-FAMILY C"/>
    <property type="match status" value="1"/>
</dbReference>
<dbReference type="PANTHER" id="PTHR24223:SF405">
    <property type="entry name" value="ATP-BINDING CASSETTE SUB-FAMILY C MEMBER 3"/>
    <property type="match status" value="1"/>
</dbReference>
<dbReference type="GO" id="GO:0005886">
    <property type="term" value="C:plasma membrane"/>
    <property type="evidence" value="ECO:0007669"/>
    <property type="project" value="UniProtKB-SubCell"/>
</dbReference>
<feature type="domain" description="ABC transmembrane type-1" evidence="19">
    <location>
        <begin position="1152"/>
        <end position="1432"/>
    </location>
</feature>
<dbReference type="InterPro" id="IPR017871">
    <property type="entry name" value="ABC_transporter-like_CS"/>
</dbReference>
<name>A0A8D0WUY3_PIG</name>
<dbReference type="InterPro" id="IPR050173">
    <property type="entry name" value="ABC_transporter_C-like"/>
</dbReference>
<dbReference type="FunFam" id="1.20.1560.10:FF:000001">
    <property type="entry name" value="ATP-binding cassette subfamily C member 1"/>
    <property type="match status" value="1"/>
</dbReference>
<protein>
    <recommendedName>
        <fullName evidence="14">ABC-type glutathione-S-conjugate transporter</fullName>
        <ecNumber evidence="14">7.6.2.3</ecNumber>
    </recommendedName>
</protein>
<feature type="transmembrane region" description="Helical" evidence="17">
    <location>
        <begin position="253"/>
        <end position="274"/>
    </location>
</feature>
<dbReference type="CDD" id="cd03250">
    <property type="entry name" value="ABCC_MRP_domain1"/>
    <property type="match status" value="1"/>
</dbReference>
<reference evidence="20" key="1">
    <citation type="submission" date="2025-08" db="UniProtKB">
        <authorList>
            <consortium name="Ensembl"/>
        </authorList>
    </citation>
    <scope>IDENTIFICATION</scope>
</reference>
<dbReference type="Pfam" id="PF00664">
    <property type="entry name" value="ABC_membrane"/>
    <property type="match status" value="2"/>
</dbReference>
<dbReference type="EC" id="7.6.2.3" evidence="14"/>
<dbReference type="Gene3D" id="1.20.1560.10">
    <property type="entry name" value="ABC transporter type 1, transmembrane domain"/>
    <property type="match status" value="2"/>
</dbReference>
<feature type="transmembrane region" description="Helical" evidence="17">
    <location>
        <begin position="187"/>
        <end position="206"/>
    </location>
</feature>
<feature type="transmembrane region" description="Helical" evidence="17">
    <location>
        <begin position="1281"/>
        <end position="1305"/>
    </location>
</feature>
<feature type="compositionally biased region" description="Gly residues" evidence="16">
    <location>
        <begin position="106"/>
        <end position="127"/>
    </location>
</feature>
<keyword evidence="9" id="KW-0547">Nucleotide-binding</keyword>
<keyword evidence="8" id="KW-0677">Repeat</keyword>
<comment type="subcellular location">
    <subcellularLocation>
        <location evidence="2">Cell membrane</location>
        <topology evidence="2">Multi-pass membrane protein</topology>
    </subcellularLocation>
    <subcellularLocation>
        <location evidence="1">Vacuole membrane</location>
        <topology evidence="1">Multi-pass membrane protein</topology>
    </subcellularLocation>
</comment>
<evidence type="ECO:0000256" key="11">
    <source>
        <dbReference type="ARBA" id="ARBA00022967"/>
    </source>
</evidence>
<dbReference type="PROSITE" id="PS00211">
    <property type="entry name" value="ABC_TRANSPORTER_1"/>
    <property type="match status" value="2"/>
</dbReference>
<evidence type="ECO:0000256" key="9">
    <source>
        <dbReference type="ARBA" id="ARBA00022741"/>
    </source>
</evidence>
<feature type="transmembrane region" description="Helical" evidence="17">
    <location>
        <begin position="450"/>
        <end position="471"/>
    </location>
</feature>
<dbReference type="CDD" id="cd18603">
    <property type="entry name" value="ABC_6TM_MRP1_2_3_6_D2_like"/>
    <property type="match status" value="1"/>
</dbReference>
<dbReference type="Gene3D" id="3.40.50.300">
    <property type="entry name" value="P-loop containing nucleotide triphosphate hydrolases"/>
    <property type="match status" value="2"/>
</dbReference>
<feature type="transmembrane region" description="Helical" evidence="17">
    <location>
        <begin position="1145"/>
        <end position="1172"/>
    </location>
</feature>
<feature type="transmembrane region" description="Helical" evidence="17">
    <location>
        <begin position="574"/>
        <end position="596"/>
    </location>
</feature>
<evidence type="ECO:0000256" key="17">
    <source>
        <dbReference type="SAM" id="Phobius"/>
    </source>
</evidence>
<keyword evidence="5" id="KW-1003">Cell membrane</keyword>
<evidence type="ECO:0000256" key="8">
    <source>
        <dbReference type="ARBA" id="ARBA00022737"/>
    </source>
</evidence>
<dbReference type="CDD" id="cd03244">
    <property type="entry name" value="ABCC_MRP_domain2"/>
    <property type="match status" value="1"/>
</dbReference>
<feature type="domain" description="ABC transporter" evidence="18">
    <location>
        <begin position="1471"/>
        <end position="1703"/>
    </location>
</feature>
<dbReference type="PROSITE" id="PS50893">
    <property type="entry name" value="ABC_TRANSPORTER_2"/>
    <property type="match status" value="2"/>
</dbReference>
<keyword evidence="10" id="KW-0067">ATP-binding</keyword>
<dbReference type="InterPro" id="IPR003439">
    <property type="entry name" value="ABC_transporter-like_ATP-bd"/>
</dbReference>
<evidence type="ECO:0000256" key="2">
    <source>
        <dbReference type="ARBA" id="ARBA00004651"/>
    </source>
</evidence>
<feature type="domain" description="ABC transporter" evidence="18">
    <location>
        <begin position="805"/>
        <end position="1029"/>
    </location>
</feature>
<evidence type="ECO:0000256" key="4">
    <source>
        <dbReference type="ARBA" id="ARBA00022448"/>
    </source>
</evidence>
<evidence type="ECO:0000256" key="1">
    <source>
        <dbReference type="ARBA" id="ARBA00004128"/>
    </source>
</evidence>
<evidence type="ECO:0000313" key="20">
    <source>
        <dbReference type="Ensembl" id="ENSSSCP00030025886.1"/>
    </source>
</evidence>
<evidence type="ECO:0000256" key="12">
    <source>
        <dbReference type="ARBA" id="ARBA00022989"/>
    </source>
</evidence>
<feature type="transmembrane region" description="Helical" evidence="17">
    <location>
        <begin position="1381"/>
        <end position="1398"/>
    </location>
</feature>
<dbReference type="InterPro" id="IPR005292">
    <property type="entry name" value="MRP"/>
</dbReference>
<dbReference type="Proteomes" id="UP000694570">
    <property type="component" value="Unplaced"/>
</dbReference>
<evidence type="ECO:0000256" key="5">
    <source>
        <dbReference type="ARBA" id="ARBA00022475"/>
    </source>
</evidence>
<keyword evidence="11" id="KW-1278">Translocase</keyword>
<keyword evidence="4" id="KW-0813">Transport</keyword>
<dbReference type="NCBIfam" id="TIGR00957">
    <property type="entry name" value="MRP_assoc_pro"/>
    <property type="match status" value="1"/>
</dbReference>
<dbReference type="GO" id="GO:0016887">
    <property type="term" value="F:ATP hydrolysis activity"/>
    <property type="evidence" value="ECO:0007669"/>
    <property type="project" value="InterPro"/>
</dbReference>
<dbReference type="Ensembl" id="ENSSSCT00030057043.1">
    <property type="protein sequence ID" value="ENSSSCP00030025886.1"/>
    <property type="gene ID" value="ENSSSCG00030040670.1"/>
</dbReference>
<dbReference type="Pfam" id="PF24357">
    <property type="entry name" value="TMD0_ABC"/>
    <property type="match status" value="1"/>
</dbReference>
<dbReference type="InterPro" id="IPR011527">
    <property type="entry name" value="ABC1_TM_dom"/>
</dbReference>
<evidence type="ECO:0000259" key="19">
    <source>
        <dbReference type="PROSITE" id="PS50929"/>
    </source>
</evidence>
<feature type="transmembrane region" description="Helical" evidence="17">
    <location>
        <begin position="1192"/>
        <end position="1224"/>
    </location>
</feature>
<dbReference type="PROSITE" id="PS50929">
    <property type="entry name" value="ABC_TM1F"/>
    <property type="match status" value="2"/>
</dbReference>
<sequence length="1707" mass="188355">MRRLTSRDECKLIKHLFTEGRSLALSLCMSLDSWEGGPPSPPQTSSLGEPRVPLGQTLLPLDLPPYLEGYLSREAQRSPEGVVLVSRAPTELQFQGGATAIRPKEPGGGAGKGGPGGGAPGGGGSGQLLGLSRVGRPPFSFSPSSSPNPGPMDALCGSGEFSSKFWDSNLSLHTDNPDLTPCFQNSLLAWAPCVYLWAALPCYLFYLRRHQQGYIVLSHLSRLKTALGVLLWCVSWADLFYSFHGLLHGWAPAPIFFVTPLVVGVTMLLATLLIQYERLRGVRSSGILIIFWFLCVICGIIPFRSKILSAVAQGRISDPFRFSTFYIYFALVLSSLILSCFREKPPFFSPKNVDPNPCPEAGAGFLSRLTFWWFTKLAILGYRRPLEERDLWALNKEDCSQMVVQRLLEEWKKQQEQAAQHQAAEASGKRPSSEGEVLLGKRPRTREPSFLRALMATFASSFLLSICLKLIQDLLSFVNPQLLSILIRFISNPAAPTWWGFLVAGLMFVCSVMQTLILHQYYHCIFVMGLRFRTGIIGVIYRKALVITNSVKRESTVGEIVNLMSVDAQRFMDVVPFLNLLWSAPMQIILAMYFLWQNLGPSVLAGVALMILLIPLNGVVAMKMRMFQVEQMKFKDSRIKLMSEILGGIKVLKLYAWEPSFLKQVEGIRQNELKLMRQVAYLHAISTFIWVCTPFLVRLPRLGWHPASHLADSTLTPDPTPAQVTLITLGVYVSVDENNVLDAEKAFVSVSLFNILKIPLNMLPQLISNLAQTSVSLKRIQHFLSQDELDPQCVERKTITPGYAITVNNGTFTWAQDMPPALHSLDIQVPKGALVAVVGPVGCGKSSLVSALLGEMEKLEGKVYMKGSVAYVPQQAWIQNCTLQENVLFGKALDPKRYQQALEACALLADLEVLPGGDQTEIGEKGINLSGGQRQRVSLARAVYSDADIFLLDDPLSAVDAHVAKHIFDQVIGPEGVLAGKTRVLVTHGISFLPQTDFIIVLADGQVSEVGTYTALLQRDGSFANFLRNYAPDDTKDHQEADSRTALEDKEDEEVLLIEDTLSNHTDLTDNEPITYEVQKQFMRQLSAMSSEGEGQGRPVPRRRVGTAEKVVQEAEAKPSRVLTQEEKAETGTVKMSVYWDYAKAVGLSTTLFICLLYGGQSAAAIGANVWLSAWTDEAAMNGQQNNTSHRLGVYAALGLLQGLLVMLSAVTMAVGGVQAARLLHQALLHNKMRSPQSFFDTTPSGRILNRFSKDIYVIDEVLAPTILMLLNSFYNSISTLVVIVASTPVFAVVVVPLAVLYLFVQRFYVATSRQLKRLESVSRSPIYSHFSETVTGSSVIRAYGRSQDFEAINNVKVDTNQKSCYPYIASNRWLGIRVEFVGNCVVLFAAVFAVTGRNSLSPGLVGLSVSYALQVTLALNWMIRTISDLESNIVAVERVKEYSKTETEAPWVVEGNRPPAGWPPRGEVEFRNYSVRYRPGLELVLKNLSLQVHGGEKVGIVGRTGAGKSSMTLCLFRILEAAEGEIRIDGLNVADIGLHDLRSQLTIIPQEPILFSGTLRMNLDPFGTYSEEDMWRALELSHLHSFVSSQPAGLEFQCSEGGENLSVGQRQLVCLARALLRKSRILVLDEATAAIDLETDDLIQATIRTQFEACTVLTIAHRLNTIMDYTRVLVLDKGTIAEFDSPTNLIAARGIFYGMARDAGLA</sequence>
<dbReference type="InterPro" id="IPR036640">
    <property type="entry name" value="ABC1_TM_sf"/>
</dbReference>
<dbReference type="InterPro" id="IPR003593">
    <property type="entry name" value="AAA+_ATPase"/>
</dbReference>
<evidence type="ECO:0000313" key="21">
    <source>
        <dbReference type="Proteomes" id="UP000694570"/>
    </source>
</evidence>
<comment type="catalytic activity">
    <reaction evidence="15">
        <text>leukotriene C4(in) + ATP + H2O = leukotriene C4(out) + ADP + phosphate + H(+)</text>
        <dbReference type="Rhea" id="RHEA:38963"/>
        <dbReference type="ChEBI" id="CHEBI:15377"/>
        <dbReference type="ChEBI" id="CHEBI:15378"/>
        <dbReference type="ChEBI" id="CHEBI:30616"/>
        <dbReference type="ChEBI" id="CHEBI:43474"/>
        <dbReference type="ChEBI" id="CHEBI:57973"/>
        <dbReference type="ChEBI" id="CHEBI:456216"/>
    </reaction>
    <physiologicalReaction direction="left-to-right" evidence="15">
        <dbReference type="Rhea" id="RHEA:38964"/>
    </physiologicalReaction>
</comment>
<feature type="transmembrane region" description="Helical" evidence="17">
    <location>
        <begin position="678"/>
        <end position="697"/>
    </location>
</feature>
<dbReference type="SUPFAM" id="SSF52540">
    <property type="entry name" value="P-loop containing nucleoside triphosphate hydrolases"/>
    <property type="match status" value="2"/>
</dbReference>
<evidence type="ECO:0000259" key="18">
    <source>
        <dbReference type="PROSITE" id="PS50893"/>
    </source>
</evidence>
<keyword evidence="6" id="KW-0926">Vacuole</keyword>
<dbReference type="GO" id="GO:0005774">
    <property type="term" value="C:vacuolar membrane"/>
    <property type="evidence" value="ECO:0007669"/>
    <property type="project" value="UniProtKB-SubCell"/>
</dbReference>
<dbReference type="InterPro" id="IPR056227">
    <property type="entry name" value="TMD0_ABC"/>
</dbReference>
<dbReference type="SUPFAM" id="SSF90123">
    <property type="entry name" value="ABC transporter transmembrane region"/>
    <property type="match status" value="2"/>
</dbReference>
<evidence type="ECO:0000256" key="6">
    <source>
        <dbReference type="ARBA" id="ARBA00022554"/>
    </source>
</evidence>
<accession>A0A8D0WUY3</accession>
<evidence type="ECO:0000256" key="7">
    <source>
        <dbReference type="ARBA" id="ARBA00022692"/>
    </source>
</evidence>
<feature type="domain" description="ABC transmembrane type-1" evidence="19">
    <location>
        <begin position="463"/>
        <end position="772"/>
    </location>
</feature>
<dbReference type="GO" id="GO:0005524">
    <property type="term" value="F:ATP binding"/>
    <property type="evidence" value="ECO:0007669"/>
    <property type="project" value="UniProtKB-KW"/>
</dbReference>
<keyword evidence="12 17" id="KW-1133">Transmembrane helix</keyword>
<dbReference type="Pfam" id="PF00005">
    <property type="entry name" value="ABC_tran"/>
    <property type="match status" value="2"/>
</dbReference>
<dbReference type="InterPro" id="IPR027417">
    <property type="entry name" value="P-loop_NTPase"/>
</dbReference>
<evidence type="ECO:0000256" key="16">
    <source>
        <dbReference type="SAM" id="MobiDB-lite"/>
    </source>
</evidence>
<dbReference type="FunFam" id="3.40.50.300:FF:000293">
    <property type="entry name" value="ATP binding cassette subfamily C member 1"/>
    <property type="match status" value="1"/>
</dbReference>
<comment type="similarity">
    <text evidence="3">Belongs to the ABC transporter superfamily. ABCC family. Conjugate transporter (TC 3.A.1.208) subfamily.</text>
</comment>
<organism evidence="20 21">
    <name type="scientific">Sus scrofa</name>
    <name type="common">Pig</name>
    <dbReference type="NCBI Taxonomy" id="9823"/>
    <lineage>
        <taxon>Eukaryota</taxon>
        <taxon>Metazoa</taxon>
        <taxon>Chordata</taxon>
        <taxon>Craniata</taxon>
        <taxon>Vertebrata</taxon>
        <taxon>Euteleostomi</taxon>
        <taxon>Mammalia</taxon>
        <taxon>Eutheria</taxon>
        <taxon>Laurasiatheria</taxon>
        <taxon>Artiodactyla</taxon>
        <taxon>Suina</taxon>
        <taxon>Suidae</taxon>
        <taxon>Sus</taxon>
    </lineage>
</organism>
<evidence type="ECO:0000256" key="10">
    <source>
        <dbReference type="ARBA" id="ARBA00022840"/>
    </source>
</evidence>
<keyword evidence="7 17" id="KW-0812">Transmembrane</keyword>
<feature type="region of interest" description="Disordered" evidence="16">
    <location>
        <begin position="419"/>
        <end position="438"/>
    </location>
</feature>
<feature type="region of interest" description="Disordered" evidence="16">
    <location>
        <begin position="34"/>
        <end position="56"/>
    </location>
</feature>
<feature type="transmembrane region" description="Helical" evidence="17">
    <location>
        <begin position="286"/>
        <end position="305"/>
    </location>
</feature>
<evidence type="ECO:0000256" key="13">
    <source>
        <dbReference type="ARBA" id="ARBA00023136"/>
    </source>
</evidence>
<feature type="transmembrane region" description="Helical" evidence="17">
    <location>
        <begin position="498"/>
        <end position="518"/>
    </location>
</feature>
<feature type="transmembrane region" description="Helical" evidence="17">
    <location>
        <begin position="602"/>
        <end position="620"/>
    </location>
</feature>
<feature type="transmembrane region" description="Helical" evidence="17">
    <location>
        <begin position="227"/>
        <end position="247"/>
    </location>
</feature>
<feature type="transmembrane region" description="Helical" evidence="17">
    <location>
        <begin position="325"/>
        <end position="341"/>
    </location>
</feature>
<evidence type="ECO:0000256" key="14">
    <source>
        <dbReference type="ARBA" id="ARBA00024220"/>
    </source>
</evidence>
<evidence type="ECO:0000256" key="3">
    <source>
        <dbReference type="ARBA" id="ARBA00009726"/>
    </source>
</evidence>
<keyword evidence="13 17" id="KW-0472">Membrane</keyword>
<dbReference type="FunFam" id="1.20.1560.10:FF:000020">
    <property type="entry name" value="ABC metal ion transporter"/>
    <property type="match status" value="1"/>
</dbReference>
<dbReference type="SMART" id="SM00382">
    <property type="entry name" value="AAA"/>
    <property type="match status" value="2"/>
</dbReference>
<dbReference type="FunFam" id="3.40.50.300:FF:000074">
    <property type="entry name" value="Multidrug resistance-associated protein 5 isoform 1"/>
    <property type="match status" value="1"/>
</dbReference>
<evidence type="ECO:0000256" key="15">
    <source>
        <dbReference type="ARBA" id="ARBA00047523"/>
    </source>
</evidence>
<dbReference type="CDD" id="cd18595">
    <property type="entry name" value="ABC_6TM_MRP1_2_3_6_D1_like"/>
    <property type="match status" value="1"/>
</dbReference>
<feature type="region of interest" description="Disordered" evidence="16">
    <location>
        <begin position="94"/>
        <end position="129"/>
    </location>
</feature>
<proteinExistence type="inferred from homology"/>
<dbReference type="GO" id="GO:0000323">
    <property type="term" value="C:lytic vacuole"/>
    <property type="evidence" value="ECO:0007669"/>
    <property type="project" value="UniProtKB-ARBA"/>
</dbReference>